<feature type="region of interest" description="Disordered" evidence="6">
    <location>
        <begin position="1230"/>
        <end position="1773"/>
    </location>
</feature>
<dbReference type="InterPro" id="IPR032302">
    <property type="entry name" value="THOC2_N"/>
</dbReference>
<evidence type="ECO:0000259" key="9">
    <source>
        <dbReference type="Pfam" id="PF16134"/>
    </source>
</evidence>
<evidence type="ECO:0000313" key="10">
    <source>
        <dbReference type="EMBL" id="TVU36042.1"/>
    </source>
</evidence>
<feature type="compositionally biased region" description="Polar residues" evidence="6">
    <location>
        <begin position="1381"/>
        <end position="1391"/>
    </location>
</feature>
<reference evidence="10 11" key="1">
    <citation type="journal article" date="2019" name="Sci. Rep.">
        <title>A high-quality genome of Eragrostis curvula grass provides insights into Poaceae evolution and supports new strategies to enhance forage quality.</title>
        <authorList>
            <person name="Carballo J."/>
            <person name="Santos B.A.C.M."/>
            <person name="Zappacosta D."/>
            <person name="Garbus I."/>
            <person name="Selva J.P."/>
            <person name="Gallo C.A."/>
            <person name="Diaz A."/>
            <person name="Albertini E."/>
            <person name="Caccamo M."/>
            <person name="Echenique V."/>
        </authorList>
    </citation>
    <scope>NUCLEOTIDE SEQUENCE [LARGE SCALE GENOMIC DNA]</scope>
    <source>
        <strain evidence="11">cv. Victoria</strain>
        <tissue evidence="10">Leaf</tissue>
    </source>
</reference>
<feature type="compositionally biased region" description="Basic and acidic residues" evidence="6">
    <location>
        <begin position="1748"/>
        <end position="1773"/>
    </location>
</feature>
<feature type="compositionally biased region" description="Basic and acidic residues" evidence="6">
    <location>
        <begin position="1631"/>
        <end position="1642"/>
    </location>
</feature>
<protein>
    <recommendedName>
        <fullName evidence="3">THO complex subunit 2</fullName>
    </recommendedName>
</protein>
<organism evidence="10 11">
    <name type="scientific">Eragrostis curvula</name>
    <name type="common">weeping love grass</name>
    <dbReference type="NCBI Taxonomy" id="38414"/>
    <lineage>
        <taxon>Eukaryota</taxon>
        <taxon>Viridiplantae</taxon>
        <taxon>Streptophyta</taxon>
        <taxon>Embryophyta</taxon>
        <taxon>Tracheophyta</taxon>
        <taxon>Spermatophyta</taxon>
        <taxon>Magnoliopsida</taxon>
        <taxon>Liliopsida</taxon>
        <taxon>Poales</taxon>
        <taxon>Poaceae</taxon>
        <taxon>PACMAD clade</taxon>
        <taxon>Chloridoideae</taxon>
        <taxon>Eragrostideae</taxon>
        <taxon>Eragrostidinae</taxon>
        <taxon>Eragrostis</taxon>
    </lineage>
</organism>
<dbReference type="Pfam" id="PF16134">
    <property type="entry name" value="THOC2_N"/>
    <property type="match status" value="2"/>
</dbReference>
<dbReference type="PANTHER" id="PTHR21597">
    <property type="entry name" value="THO2 PROTEIN"/>
    <property type="match status" value="1"/>
</dbReference>
<dbReference type="Pfam" id="PF11732">
    <property type="entry name" value="Thoc2"/>
    <property type="match status" value="1"/>
</dbReference>
<feature type="compositionally biased region" description="Basic and acidic residues" evidence="6">
    <location>
        <begin position="1496"/>
        <end position="1588"/>
    </location>
</feature>
<feature type="compositionally biased region" description="Polar residues" evidence="6">
    <location>
        <begin position="1354"/>
        <end position="1365"/>
    </location>
</feature>
<evidence type="ECO:0000256" key="5">
    <source>
        <dbReference type="SAM" id="Coils"/>
    </source>
</evidence>
<evidence type="ECO:0000256" key="4">
    <source>
        <dbReference type="ARBA" id="ARBA00023242"/>
    </source>
</evidence>
<feature type="compositionally biased region" description="Basic and acidic residues" evidence="6">
    <location>
        <begin position="1650"/>
        <end position="1690"/>
    </location>
</feature>
<evidence type="ECO:0000256" key="1">
    <source>
        <dbReference type="ARBA" id="ARBA00004123"/>
    </source>
</evidence>
<keyword evidence="5" id="KW-0175">Coiled coil</keyword>
<feature type="compositionally biased region" description="Basic and acidic residues" evidence="6">
    <location>
        <begin position="1341"/>
        <end position="1352"/>
    </location>
</feature>
<dbReference type="GO" id="GO:0003729">
    <property type="term" value="F:mRNA binding"/>
    <property type="evidence" value="ECO:0007669"/>
    <property type="project" value="TreeGrafter"/>
</dbReference>
<evidence type="ECO:0000256" key="2">
    <source>
        <dbReference type="ARBA" id="ARBA00007857"/>
    </source>
</evidence>
<comment type="similarity">
    <text evidence="2">Belongs to the THOC2 family.</text>
</comment>
<feature type="compositionally biased region" description="Basic and acidic residues" evidence="6">
    <location>
        <begin position="1437"/>
        <end position="1489"/>
    </location>
</feature>
<feature type="compositionally biased region" description="Polar residues" evidence="6">
    <location>
        <begin position="1273"/>
        <end position="1294"/>
    </location>
</feature>
<comment type="caution">
    <text evidence="10">The sequence shown here is derived from an EMBL/GenBank/DDBJ whole genome shotgun (WGS) entry which is preliminary data.</text>
</comment>
<dbReference type="PANTHER" id="PTHR21597:SF0">
    <property type="entry name" value="THO COMPLEX SUBUNIT 2"/>
    <property type="match status" value="1"/>
</dbReference>
<dbReference type="EMBL" id="RWGY01000009">
    <property type="protein sequence ID" value="TVU36042.1"/>
    <property type="molecule type" value="Genomic_DNA"/>
</dbReference>
<feature type="domain" description="THO complex subunit 2 N-terminal" evidence="9">
    <location>
        <begin position="68"/>
        <end position="429"/>
    </location>
</feature>
<dbReference type="InterPro" id="IPR040007">
    <property type="entry name" value="Tho2"/>
</dbReference>
<accession>A0A5J9VI78</accession>
<feature type="domain" description="THO complex subunitTHOC2 N-terminal" evidence="8">
    <location>
        <begin position="590"/>
        <end position="667"/>
    </location>
</feature>
<name>A0A5J9VI78_9POAL</name>
<dbReference type="GO" id="GO:0000445">
    <property type="term" value="C:THO complex part of transcription export complex"/>
    <property type="evidence" value="ECO:0007669"/>
    <property type="project" value="TreeGrafter"/>
</dbReference>
<dbReference type="InterPro" id="IPR021418">
    <property type="entry name" value="THO_THOC2_C"/>
</dbReference>
<dbReference type="Proteomes" id="UP000324897">
    <property type="component" value="Unassembled WGS sequence"/>
</dbReference>
<feature type="coiled-coil region" evidence="5">
    <location>
        <begin position="934"/>
        <end position="989"/>
    </location>
</feature>
<dbReference type="GO" id="GO:0006406">
    <property type="term" value="P:mRNA export from nucleus"/>
    <property type="evidence" value="ECO:0007669"/>
    <property type="project" value="InterPro"/>
</dbReference>
<dbReference type="GO" id="GO:0006397">
    <property type="term" value="P:mRNA processing"/>
    <property type="evidence" value="ECO:0007669"/>
    <property type="project" value="InterPro"/>
</dbReference>
<evidence type="ECO:0000259" key="7">
    <source>
        <dbReference type="Pfam" id="PF11262"/>
    </source>
</evidence>
<feature type="compositionally biased region" description="Polar residues" evidence="6">
    <location>
        <begin position="1399"/>
        <end position="1410"/>
    </location>
</feature>
<evidence type="ECO:0000259" key="8">
    <source>
        <dbReference type="Pfam" id="PF11732"/>
    </source>
</evidence>
<feature type="compositionally biased region" description="Basic and acidic residues" evidence="6">
    <location>
        <begin position="1301"/>
        <end position="1314"/>
    </location>
</feature>
<proteinExistence type="inferred from homology"/>
<feature type="domain" description="THO complex subunitTHOC2 C-terminal" evidence="7">
    <location>
        <begin position="911"/>
        <end position="1206"/>
    </location>
</feature>
<feature type="compositionally biased region" description="Basic and acidic residues" evidence="6">
    <location>
        <begin position="1610"/>
        <end position="1620"/>
    </location>
</feature>
<keyword evidence="4" id="KW-0539">Nucleus</keyword>
<evidence type="ECO:0000256" key="3">
    <source>
        <dbReference type="ARBA" id="ARBA00019596"/>
    </source>
</evidence>
<feature type="domain" description="THO complex subunit 2 N-terminal" evidence="9">
    <location>
        <begin position="454"/>
        <end position="588"/>
    </location>
</feature>
<dbReference type="InterPro" id="IPR021726">
    <property type="entry name" value="THO_THOC2_N"/>
</dbReference>
<sequence length="1859" mass="210642">MSLPLQAPDYKHITDECLREWKAQSGSSFRLPDPVPMARFLYELCWAIVRGDLPPQKSRVALESAVFVEEAQREEELGSVLADIIAHLGQDVAISGEYRSRLVKMVIYILLSSDNLGIISTKSFVESSIIAPRLLQERCEEDFLWEAEQSKSKGQDLKSKEVRVNTRLLYQQTKFNLLREESEGYAKLVTLLCQVGSDLACQNASSVTISIIKSLIGHFDLDPNRVFDIVLECFELYPDSNIFYQLIPLFPKSHASQILGFKFQYYQRLDVNSPVPPGLFKTAALLIKSGFIDLDDVYSHLLPNDDEAFEHFDSFIARKIDEANKIGKINLAATGKDLMDDEKQELTIDLYTALEMENDIVGERAPEVEKNQKLGLLLGFLSVHDWHHAQLLFERLAHLNPVEHIEICGELFRMIEKTMSSIYDIVCQTYCYIPRKTDVDQIGMSLLSPSSFDVPKEFFQMLTACGPYLHRDAPLLQKVCRVLKSYYLSSKDSTRSANVVSPESRIEEALGSCLLPSLQLIPANPAVDMEIWGVLSLLPYETRFRLYGEWEKETEQNPIVLAARQTAKLDTRRLLKRLAKENLKPLGRMVAKLAHANPMTVLRTIVQQVEAYRDMITPVVDAFKYLTQRYLEYDILQYIVIERLAQGGREKLKDNGLNLSDWLQCLASFWGHLCKKHSSVELKSLLQYLVNQLKKGVGVELIVLEELIQQMANVQYTENMTEEQVDAMAGSETLRQQASLFGATRNYKVVLNKSTNKLRDSLLPKEEPKLAVPLLLLIAQHRSKIIINADATYIKMVSEQFDRCHGILLQYVEFLSSAITPTSYAQLMPPLQDLVHKYHIEPEVAFLIYRPVMRLFKSTNGGDTSWPLDDNEEGESVSSDDLILQLDSSQEPVMWSDLLNTVRSILPTKSWNSLSPDLYATFWGLTLYDLHFPKDRYDTEIRKLHDNLKQLEDNSDNSSIAISRRKKDKERIQDLLDKLNSESQKHQQHVASVLQRLAREKDKWLNSGPDAIKINMEFLQRCIYPRCVFSMQDAVYCATFVQTLHSLGTPFFNTVNHIDALVCRTLQPMICCCTEFEAGRLGRFLHDTLKIAYYWKSDESVYERECGNKPGFAVYFRHPDSQRVSYTQFIRVHWKWSSRITKALNQCMESKEYMEIRNALIVLTKISSVFPVLRKSGVNLEKRVAKLKGDEREDLKVLATGVAAALAARKSSWLSEEDFGMGHLDLKPAAARSVPGNQPADSSTAKDHTVRAKSTEGRHERSEAAMKPEVPQKKSTVSANGSDSQIPPSSAQGKSSGGVRVADEPPKSVSDDGAKVSTKPTSDSEIKGPQKRAAHNAGKVSKHDVAKEDMKSGKSFSRNVNQQASAAPDREVVSQAADAVQDTNSTGSNGNFHPANRKVSASSQRTTILATHNGAAHPSGEATDLTDSTSRQQKRTVPVEEQDRSSKRRKGEAESRDNDLTEYHLDKEKSLDSRSIDKHRSADHEKNASEEQNISRAEKLKEKFDDKYDRDPREKLDRAERRRGEDAIDRPTDRLSDRRERSIERMQERVTDKAPEKGREDRNKDERNKAKYSEPSVDRTHSSDERFRGQSLPPPPPLPASFVPQSVGGNRREEDTERRAGSTRHAQRSSPRRDEKERRQSEENASLFQDDGRHRREEDIRDRKRDDRDVLSNKVDDRDREKGIAMKEDIDPSNASKRRKVKRDQSSLEAGEYTPSVPQAAMHGTGSSPSFDVRERERKGVISQHRTSHADDLPRTHGKDTTSKQSRREADHTAHMRAHLLAAVSGTRYALELVNAFGLVTPFLTKSLWHAVSQLVAMRENGNMLQPQMALGLAAYCLGIALICCNRSADPNRNLYGTF</sequence>
<feature type="compositionally biased region" description="Basic and acidic residues" evidence="6">
    <location>
        <begin position="1244"/>
        <end position="1272"/>
    </location>
</feature>
<comment type="subcellular location">
    <subcellularLocation>
        <location evidence="1">Nucleus</location>
    </subcellularLocation>
</comment>
<evidence type="ECO:0000256" key="6">
    <source>
        <dbReference type="SAM" id="MobiDB-lite"/>
    </source>
</evidence>
<dbReference type="OrthoDB" id="29024at2759"/>
<dbReference type="Gramene" id="TVU36042">
    <property type="protein sequence ID" value="TVU36042"/>
    <property type="gene ID" value="EJB05_17953"/>
</dbReference>
<keyword evidence="11" id="KW-1185">Reference proteome</keyword>
<dbReference type="Pfam" id="PF11262">
    <property type="entry name" value="Tho2"/>
    <property type="match status" value="1"/>
</dbReference>
<gene>
    <name evidence="10" type="ORF">EJB05_17953</name>
</gene>
<evidence type="ECO:0000313" key="11">
    <source>
        <dbReference type="Proteomes" id="UP000324897"/>
    </source>
</evidence>